<evidence type="ECO:0000256" key="3">
    <source>
        <dbReference type="ARBA" id="ARBA00022737"/>
    </source>
</evidence>
<dbReference type="SUPFAM" id="SSF49313">
    <property type="entry name" value="Cadherin-like"/>
    <property type="match status" value="1"/>
</dbReference>
<dbReference type="PROSITE" id="PS50268">
    <property type="entry name" value="CADHERIN_2"/>
    <property type="match status" value="1"/>
</dbReference>
<dbReference type="InterPro" id="IPR015919">
    <property type="entry name" value="Cadherin-like_sf"/>
</dbReference>
<dbReference type="GO" id="GO:0005509">
    <property type="term" value="F:calcium ion binding"/>
    <property type="evidence" value="ECO:0007669"/>
    <property type="project" value="UniProtKB-UniRule"/>
</dbReference>
<reference evidence="10" key="1">
    <citation type="journal article" date="2019" name="bioRxiv">
        <title>The Genome of the Zebra Mussel, Dreissena polymorpha: A Resource for Invasive Species Research.</title>
        <authorList>
            <person name="McCartney M.A."/>
            <person name="Auch B."/>
            <person name="Kono T."/>
            <person name="Mallez S."/>
            <person name="Zhang Y."/>
            <person name="Obille A."/>
            <person name="Becker A."/>
            <person name="Abrahante J.E."/>
            <person name="Garbe J."/>
            <person name="Badalamenti J.P."/>
            <person name="Herman A."/>
            <person name="Mangelson H."/>
            <person name="Liachko I."/>
            <person name="Sullivan S."/>
            <person name="Sone E.D."/>
            <person name="Koren S."/>
            <person name="Silverstein K.A.T."/>
            <person name="Beckman K.B."/>
            <person name="Gohl D.M."/>
        </authorList>
    </citation>
    <scope>NUCLEOTIDE SEQUENCE</scope>
    <source>
        <strain evidence="10">Duluth1</strain>
        <tissue evidence="10">Whole animal</tissue>
    </source>
</reference>
<evidence type="ECO:0000256" key="6">
    <source>
        <dbReference type="ARBA" id="ARBA00023136"/>
    </source>
</evidence>
<accession>A0A9D4MQ49</accession>
<evidence type="ECO:0000313" key="11">
    <source>
        <dbReference type="Proteomes" id="UP000828390"/>
    </source>
</evidence>
<dbReference type="PROSITE" id="PS00232">
    <property type="entry name" value="CADHERIN_1"/>
    <property type="match status" value="1"/>
</dbReference>
<dbReference type="InterPro" id="IPR002126">
    <property type="entry name" value="Cadherin-like_dom"/>
</dbReference>
<evidence type="ECO:0000259" key="9">
    <source>
        <dbReference type="PROSITE" id="PS50268"/>
    </source>
</evidence>
<feature type="chain" id="PRO_5039279741" description="Cadherin domain-containing protein" evidence="8">
    <location>
        <begin position="27"/>
        <end position="179"/>
    </location>
</feature>
<keyword evidence="8" id="KW-0732">Signal</keyword>
<sequence length="179" mass="18989">MGSSRAKHWAFMVVIAVLWIPVPLFAATPVFTVPDTPSGKTYTINENVVIGTLIDTLSATDAGNGVIAFSIQTQTPSTPSKFAIDNGVQLVTTASFDYETEASKSYVLYITATSNAAASGTATATVTVSVADVNDNRPVFSSDIYFASIAENTASGNRIVFKQYLLVRPMSLFVTEASN</sequence>
<evidence type="ECO:0000256" key="1">
    <source>
        <dbReference type="ARBA" id="ARBA00004370"/>
    </source>
</evidence>
<dbReference type="PANTHER" id="PTHR24026:SF126">
    <property type="entry name" value="PROTOCADHERIN FAT 4"/>
    <property type="match status" value="1"/>
</dbReference>
<keyword evidence="3" id="KW-0677">Repeat</keyword>
<dbReference type="Proteomes" id="UP000828390">
    <property type="component" value="Unassembled WGS sequence"/>
</dbReference>
<comment type="subcellular location">
    <subcellularLocation>
        <location evidence="1">Membrane</location>
    </subcellularLocation>
</comment>
<keyword evidence="11" id="KW-1185">Reference proteome</keyword>
<evidence type="ECO:0000256" key="4">
    <source>
        <dbReference type="ARBA" id="ARBA00022837"/>
    </source>
</evidence>
<evidence type="ECO:0000256" key="8">
    <source>
        <dbReference type="SAM" id="SignalP"/>
    </source>
</evidence>
<dbReference type="GO" id="GO:0005886">
    <property type="term" value="C:plasma membrane"/>
    <property type="evidence" value="ECO:0007669"/>
    <property type="project" value="InterPro"/>
</dbReference>
<proteinExistence type="predicted"/>
<dbReference type="AlphaFoldDB" id="A0A9D4MQ49"/>
<evidence type="ECO:0000256" key="7">
    <source>
        <dbReference type="PROSITE-ProRule" id="PRU00043"/>
    </source>
</evidence>
<keyword evidence="2" id="KW-0812">Transmembrane</keyword>
<evidence type="ECO:0000256" key="2">
    <source>
        <dbReference type="ARBA" id="ARBA00022692"/>
    </source>
</evidence>
<organism evidence="10 11">
    <name type="scientific">Dreissena polymorpha</name>
    <name type="common">Zebra mussel</name>
    <name type="synonym">Mytilus polymorpha</name>
    <dbReference type="NCBI Taxonomy" id="45954"/>
    <lineage>
        <taxon>Eukaryota</taxon>
        <taxon>Metazoa</taxon>
        <taxon>Spiralia</taxon>
        <taxon>Lophotrochozoa</taxon>
        <taxon>Mollusca</taxon>
        <taxon>Bivalvia</taxon>
        <taxon>Autobranchia</taxon>
        <taxon>Heteroconchia</taxon>
        <taxon>Euheterodonta</taxon>
        <taxon>Imparidentia</taxon>
        <taxon>Neoheterodontei</taxon>
        <taxon>Myida</taxon>
        <taxon>Dreissenoidea</taxon>
        <taxon>Dreissenidae</taxon>
        <taxon>Dreissena</taxon>
    </lineage>
</organism>
<reference evidence="10" key="2">
    <citation type="submission" date="2020-11" db="EMBL/GenBank/DDBJ databases">
        <authorList>
            <person name="McCartney M.A."/>
            <person name="Auch B."/>
            <person name="Kono T."/>
            <person name="Mallez S."/>
            <person name="Becker A."/>
            <person name="Gohl D.M."/>
            <person name="Silverstein K.A.T."/>
            <person name="Koren S."/>
            <person name="Bechman K.B."/>
            <person name="Herman A."/>
            <person name="Abrahante J.E."/>
            <person name="Garbe J."/>
        </authorList>
    </citation>
    <scope>NUCLEOTIDE SEQUENCE</scope>
    <source>
        <strain evidence="10">Duluth1</strain>
        <tissue evidence="10">Whole animal</tissue>
    </source>
</reference>
<keyword evidence="6" id="KW-0472">Membrane</keyword>
<keyword evidence="5" id="KW-1133">Transmembrane helix</keyword>
<protein>
    <recommendedName>
        <fullName evidence="9">Cadherin domain-containing protein</fullName>
    </recommendedName>
</protein>
<evidence type="ECO:0000256" key="5">
    <source>
        <dbReference type="ARBA" id="ARBA00022989"/>
    </source>
</evidence>
<dbReference type="EMBL" id="JAIWYP010000001">
    <property type="protein sequence ID" value="KAH3880463.1"/>
    <property type="molecule type" value="Genomic_DNA"/>
</dbReference>
<dbReference type="Gene3D" id="2.60.40.60">
    <property type="entry name" value="Cadherins"/>
    <property type="match status" value="2"/>
</dbReference>
<dbReference type="InterPro" id="IPR020894">
    <property type="entry name" value="Cadherin_CS"/>
</dbReference>
<feature type="domain" description="Cadherin" evidence="9">
    <location>
        <begin position="36"/>
        <end position="140"/>
    </location>
</feature>
<gene>
    <name evidence="10" type="ORF">DPMN_004377</name>
</gene>
<comment type="caution">
    <text evidence="10">The sequence shown here is derived from an EMBL/GenBank/DDBJ whole genome shotgun (WGS) entry which is preliminary data.</text>
</comment>
<dbReference type="GO" id="GO:0007156">
    <property type="term" value="P:homophilic cell adhesion via plasma membrane adhesion molecules"/>
    <property type="evidence" value="ECO:0007669"/>
    <property type="project" value="InterPro"/>
</dbReference>
<keyword evidence="4 7" id="KW-0106">Calcium</keyword>
<dbReference type="Pfam" id="PF00028">
    <property type="entry name" value="Cadherin"/>
    <property type="match status" value="1"/>
</dbReference>
<evidence type="ECO:0000313" key="10">
    <source>
        <dbReference type="EMBL" id="KAH3880463.1"/>
    </source>
</evidence>
<dbReference type="PRINTS" id="PR00205">
    <property type="entry name" value="CADHERIN"/>
</dbReference>
<dbReference type="PANTHER" id="PTHR24026">
    <property type="entry name" value="FAT ATYPICAL CADHERIN-RELATED"/>
    <property type="match status" value="1"/>
</dbReference>
<feature type="signal peptide" evidence="8">
    <location>
        <begin position="1"/>
        <end position="26"/>
    </location>
</feature>
<name>A0A9D4MQ49_DREPO</name>
<dbReference type="CDD" id="cd11304">
    <property type="entry name" value="Cadherin_repeat"/>
    <property type="match status" value="1"/>
</dbReference>
<dbReference type="SMART" id="SM00112">
    <property type="entry name" value="CA"/>
    <property type="match status" value="1"/>
</dbReference>